<dbReference type="CDD" id="cd02440">
    <property type="entry name" value="AdoMet_MTases"/>
    <property type="match status" value="1"/>
</dbReference>
<dbReference type="PANTHER" id="PTHR43464:SF83">
    <property type="entry name" value="MALONYL-[ACYL-CARRIER PROTEIN] O-METHYLTRANSFERASE"/>
    <property type="match status" value="1"/>
</dbReference>
<gene>
    <name evidence="3" type="ORF">JF888_04475</name>
</gene>
<organism evidence="3 4">
    <name type="scientific">Candidatus Dormiibacter inghamiae</name>
    <dbReference type="NCBI Taxonomy" id="3127013"/>
    <lineage>
        <taxon>Bacteria</taxon>
        <taxon>Bacillati</taxon>
        <taxon>Candidatus Dormiibacterota</taxon>
        <taxon>Candidatus Dormibacteria</taxon>
        <taxon>Candidatus Dormibacterales</taxon>
        <taxon>Candidatus Dormibacteraceae</taxon>
        <taxon>Candidatus Dormiibacter</taxon>
    </lineage>
</organism>
<keyword evidence="3" id="KW-0808">Transferase</keyword>
<comment type="caution">
    <text evidence="3">The sequence shown here is derived from an EMBL/GenBank/DDBJ whole genome shotgun (WGS) entry which is preliminary data.</text>
</comment>
<evidence type="ECO:0000313" key="4">
    <source>
        <dbReference type="Proteomes" id="UP000620075"/>
    </source>
</evidence>
<sequence length="378" mass="42519">MADSEQITHQHTIWEQWAQVDPMWAILSDPQRRGGVWDSNEFFASGPGEVEEVIRRVAEHGLTLRRGRCLDFGCGIGRLTQALAEIFDRTDGVDISETMIDLASRLDQHGDRCRWHINQRQDLSLFDDATFDFILSVIVLQHNPPEVALGYIREFIRLLTSDGVAVFDMTSEPAGQRLTAGSHVAKIKVKRIGRLTAGRTSKVRVKVTNTSSTNWPADSRVKVANHWRSIDSTIIVQDDGRSPLETGLRKGASVNLELSITPPTEPGRYLLEIDLVEENACWFGTGNSKTACVKVRKPRSRLRDALRLRTDRRNSLRARHQVDKSELEPEPFTMSGVPRQTVEEAVVSAGGEIAAIEPSARSGHDWTAYRYFVTRRPR</sequence>
<dbReference type="RefSeq" id="WP_338176943.1">
    <property type="nucleotide sequence ID" value="NZ_JAEKNQ010000019.1"/>
</dbReference>
<dbReference type="InterPro" id="IPR029063">
    <property type="entry name" value="SAM-dependent_MTases_sf"/>
</dbReference>
<dbReference type="InterPro" id="IPR013783">
    <property type="entry name" value="Ig-like_fold"/>
</dbReference>
<dbReference type="Gene3D" id="3.40.50.150">
    <property type="entry name" value="Vaccinia Virus protein VP39"/>
    <property type="match status" value="1"/>
</dbReference>
<dbReference type="GO" id="GO:0032259">
    <property type="term" value="P:methylation"/>
    <property type="evidence" value="ECO:0007669"/>
    <property type="project" value="UniProtKB-KW"/>
</dbReference>
<dbReference type="Gene3D" id="2.60.40.10">
    <property type="entry name" value="Immunoglobulins"/>
    <property type="match status" value="1"/>
</dbReference>
<accession>A0A934NBH0</accession>
<feature type="domain" description="Methyltransferase" evidence="2">
    <location>
        <begin position="70"/>
        <end position="163"/>
    </location>
</feature>
<dbReference type="Proteomes" id="UP000620075">
    <property type="component" value="Unassembled WGS sequence"/>
</dbReference>
<dbReference type="PANTHER" id="PTHR43464">
    <property type="entry name" value="METHYLTRANSFERASE"/>
    <property type="match status" value="1"/>
</dbReference>
<evidence type="ECO:0000256" key="1">
    <source>
        <dbReference type="SAM" id="MobiDB-lite"/>
    </source>
</evidence>
<name>A0A934NBH0_9BACT</name>
<proteinExistence type="predicted"/>
<protein>
    <submittedName>
        <fullName evidence="3">Class I SAM-dependent methyltransferase</fullName>
    </submittedName>
</protein>
<dbReference type="SUPFAM" id="SSF53335">
    <property type="entry name" value="S-adenosyl-L-methionine-dependent methyltransferases"/>
    <property type="match status" value="1"/>
</dbReference>
<keyword evidence="3" id="KW-0489">Methyltransferase</keyword>
<evidence type="ECO:0000313" key="3">
    <source>
        <dbReference type="EMBL" id="MBJ7602436.1"/>
    </source>
</evidence>
<dbReference type="GO" id="GO:0008168">
    <property type="term" value="F:methyltransferase activity"/>
    <property type="evidence" value="ECO:0007669"/>
    <property type="project" value="UniProtKB-KW"/>
</dbReference>
<reference evidence="3 4" key="1">
    <citation type="submission" date="2020-10" db="EMBL/GenBank/DDBJ databases">
        <title>Ca. Dormibacterota MAGs.</title>
        <authorList>
            <person name="Montgomery K."/>
        </authorList>
    </citation>
    <scope>NUCLEOTIDE SEQUENCE [LARGE SCALE GENOMIC DNA]</scope>
    <source>
        <strain evidence="3">SC8811_S16_3</strain>
    </source>
</reference>
<feature type="region of interest" description="Disordered" evidence="1">
    <location>
        <begin position="315"/>
        <end position="334"/>
    </location>
</feature>
<dbReference type="InterPro" id="IPR041698">
    <property type="entry name" value="Methyltransf_25"/>
</dbReference>
<dbReference type="AlphaFoldDB" id="A0A934NBH0"/>
<evidence type="ECO:0000259" key="2">
    <source>
        <dbReference type="Pfam" id="PF13649"/>
    </source>
</evidence>
<dbReference type="EMBL" id="JAEKNQ010000019">
    <property type="protein sequence ID" value="MBJ7602436.1"/>
    <property type="molecule type" value="Genomic_DNA"/>
</dbReference>
<dbReference type="Pfam" id="PF13649">
    <property type="entry name" value="Methyltransf_25"/>
    <property type="match status" value="1"/>
</dbReference>
<feature type="compositionally biased region" description="Basic and acidic residues" evidence="1">
    <location>
        <begin position="315"/>
        <end position="327"/>
    </location>
</feature>